<accession>A0A699XMA3</accession>
<evidence type="ECO:0000313" key="1">
    <source>
        <dbReference type="EMBL" id="GFD60939.1"/>
    </source>
</evidence>
<name>A0A699XMA3_TANCI</name>
<dbReference type="AlphaFoldDB" id="A0A699XMA3"/>
<feature type="non-terminal residue" evidence="1">
    <location>
        <position position="79"/>
    </location>
</feature>
<feature type="non-terminal residue" evidence="1">
    <location>
        <position position="1"/>
    </location>
</feature>
<protein>
    <submittedName>
        <fullName evidence="1">Uncharacterized protein</fullName>
    </submittedName>
</protein>
<dbReference type="EMBL" id="BKCJ011884734">
    <property type="protein sequence ID" value="GFD60939.1"/>
    <property type="molecule type" value="Genomic_DNA"/>
</dbReference>
<sequence>GAEAEFAADLELGRDRIERAVIDHPPLGVTRLGPRIGMEQIDPLERGVGKPLDHLQRIAHVQADVGEVAVADMAERADH</sequence>
<comment type="caution">
    <text evidence="1">The sequence shown here is derived from an EMBL/GenBank/DDBJ whole genome shotgun (WGS) entry which is preliminary data.</text>
</comment>
<proteinExistence type="predicted"/>
<reference evidence="1" key="1">
    <citation type="journal article" date="2019" name="Sci. Rep.">
        <title>Draft genome of Tanacetum cinerariifolium, the natural source of mosquito coil.</title>
        <authorList>
            <person name="Yamashiro T."/>
            <person name="Shiraishi A."/>
            <person name="Satake H."/>
            <person name="Nakayama K."/>
        </authorList>
    </citation>
    <scope>NUCLEOTIDE SEQUENCE</scope>
</reference>
<gene>
    <name evidence="1" type="ORF">Tci_932908</name>
</gene>
<organism evidence="1">
    <name type="scientific">Tanacetum cinerariifolium</name>
    <name type="common">Dalmatian daisy</name>
    <name type="synonym">Chrysanthemum cinerariifolium</name>
    <dbReference type="NCBI Taxonomy" id="118510"/>
    <lineage>
        <taxon>Eukaryota</taxon>
        <taxon>Viridiplantae</taxon>
        <taxon>Streptophyta</taxon>
        <taxon>Embryophyta</taxon>
        <taxon>Tracheophyta</taxon>
        <taxon>Spermatophyta</taxon>
        <taxon>Magnoliopsida</taxon>
        <taxon>eudicotyledons</taxon>
        <taxon>Gunneridae</taxon>
        <taxon>Pentapetalae</taxon>
        <taxon>asterids</taxon>
        <taxon>campanulids</taxon>
        <taxon>Asterales</taxon>
        <taxon>Asteraceae</taxon>
        <taxon>Asteroideae</taxon>
        <taxon>Anthemideae</taxon>
        <taxon>Anthemidinae</taxon>
        <taxon>Tanacetum</taxon>
    </lineage>
</organism>